<reference evidence="9 10" key="1">
    <citation type="submission" date="2023-07" db="EMBL/GenBank/DDBJ databases">
        <title>Genomic Encyclopedia of Type Strains, Phase IV (KMG-IV): sequencing the most valuable type-strain genomes for metagenomic binning, comparative biology and taxonomic classification.</title>
        <authorList>
            <person name="Goeker M."/>
        </authorList>
    </citation>
    <scope>NUCLEOTIDE SEQUENCE [LARGE SCALE GENOMIC DNA]</scope>
    <source>
        <strain evidence="9 10">DSM 16460</strain>
    </source>
</reference>
<evidence type="ECO:0000256" key="2">
    <source>
        <dbReference type="ARBA" id="ARBA00007776"/>
    </source>
</evidence>
<feature type="transmembrane region" description="Helical" evidence="8">
    <location>
        <begin position="102"/>
        <end position="126"/>
    </location>
</feature>
<keyword evidence="6 8" id="KW-1133">Transmembrane helix</keyword>
<dbReference type="RefSeq" id="WP_306974697.1">
    <property type="nucleotide sequence ID" value="NZ_JAUSTQ010000002.1"/>
</dbReference>
<dbReference type="NCBIfam" id="TIGR03426">
    <property type="entry name" value="shape_MreD"/>
    <property type="match status" value="1"/>
</dbReference>
<feature type="transmembrane region" description="Helical" evidence="8">
    <location>
        <begin position="138"/>
        <end position="159"/>
    </location>
</feature>
<comment type="similarity">
    <text evidence="2">Belongs to the MreD family.</text>
</comment>
<sequence>MKIFLLPLITLILLVLQSVLTEVIPSTFLDGMLYIPHWPLVISIIVMIFYDREHSYVGLMNGLAFAILTDLTFTSILGVYLLGYGVSLYVIHLLKRVLHKNFLVSIVFVVLGVAIADLIIFGVYFLIGQVMIGFQEYLTTRLVPTLIVNVIGLLILYPLTKPMLTKWKYELEK</sequence>
<protein>
    <submittedName>
        <fullName evidence="9">Rod shape-determining protein MreD</fullName>
    </submittedName>
</protein>
<keyword evidence="5" id="KW-0133">Cell shape</keyword>
<feature type="transmembrane region" description="Helical" evidence="8">
    <location>
        <begin position="62"/>
        <end position="82"/>
    </location>
</feature>
<feature type="transmembrane region" description="Helical" evidence="8">
    <location>
        <begin position="31"/>
        <end position="50"/>
    </location>
</feature>
<organism evidence="9 10">
    <name type="scientific">Alkalibacillus salilacus</name>
    <dbReference type="NCBI Taxonomy" id="284582"/>
    <lineage>
        <taxon>Bacteria</taxon>
        <taxon>Bacillati</taxon>
        <taxon>Bacillota</taxon>
        <taxon>Bacilli</taxon>
        <taxon>Bacillales</taxon>
        <taxon>Bacillaceae</taxon>
        <taxon>Alkalibacillus</taxon>
    </lineage>
</organism>
<accession>A0ABT9VCR2</accession>
<evidence type="ECO:0000256" key="5">
    <source>
        <dbReference type="ARBA" id="ARBA00022960"/>
    </source>
</evidence>
<keyword evidence="3" id="KW-1003">Cell membrane</keyword>
<evidence type="ECO:0000256" key="6">
    <source>
        <dbReference type="ARBA" id="ARBA00022989"/>
    </source>
</evidence>
<dbReference type="Pfam" id="PF04093">
    <property type="entry name" value="MreD"/>
    <property type="match status" value="1"/>
</dbReference>
<keyword evidence="7 8" id="KW-0472">Membrane</keyword>
<evidence type="ECO:0000256" key="7">
    <source>
        <dbReference type="ARBA" id="ARBA00023136"/>
    </source>
</evidence>
<gene>
    <name evidence="9" type="ORF">J2S77_000714</name>
</gene>
<keyword evidence="4 8" id="KW-0812">Transmembrane</keyword>
<evidence type="ECO:0000256" key="1">
    <source>
        <dbReference type="ARBA" id="ARBA00004651"/>
    </source>
</evidence>
<evidence type="ECO:0000256" key="8">
    <source>
        <dbReference type="SAM" id="Phobius"/>
    </source>
</evidence>
<keyword evidence="10" id="KW-1185">Reference proteome</keyword>
<dbReference type="EMBL" id="JAUSTQ010000002">
    <property type="protein sequence ID" value="MDQ0158758.1"/>
    <property type="molecule type" value="Genomic_DNA"/>
</dbReference>
<comment type="caution">
    <text evidence="9">The sequence shown here is derived from an EMBL/GenBank/DDBJ whole genome shotgun (WGS) entry which is preliminary data.</text>
</comment>
<dbReference type="Proteomes" id="UP001224359">
    <property type="component" value="Unassembled WGS sequence"/>
</dbReference>
<proteinExistence type="inferred from homology"/>
<evidence type="ECO:0000313" key="9">
    <source>
        <dbReference type="EMBL" id="MDQ0158758.1"/>
    </source>
</evidence>
<evidence type="ECO:0000256" key="4">
    <source>
        <dbReference type="ARBA" id="ARBA00022692"/>
    </source>
</evidence>
<name>A0ABT9VCR2_9BACI</name>
<dbReference type="InterPro" id="IPR007227">
    <property type="entry name" value="Cell_shape_determining_MreD"/>
</dbReference>
<comment type="subcellular location">
    <subcellularLocation>
        <location evidence="1">Cell membrane</location>
        <topology evidence="1">Multi-pass membrane protein</topology>
    </subcellularLocation>
</comment>
<evidence type="ECO:0000256" key="3">
    <source>
        <dbReference type="ARBA" id="ARBA00022475"/>
    </source>
</evidence>
<evidence type="ECO:0000313" key="10">
    <source>
        <dbReference type="Proteomes" id="UP001224359"/>
    </source>
</evidence>